<dbReference type="NCBIfam" id="NF002077">
    <property type="entry name" value="PRK00913.2-4"/>
    <property type="match status" value="1"/>
</dbReference>
<evidence type="ECO:0000256" key="9">
    <source>
        <dbReference type="HAMAP-Rule" id="MF_00181"/>
    </source>
</evidence>
<accession>A0A5E6UBY0</accession>
<feature type="binding site" evidence="9">
    <location>
        <position position="348"/>
    </location>
    <ligand>
        <name>Mn(2+)</name>
        <dbReference type="ChEBI" id="CHEBI:29035"/>
        <label>1</label>
    </ligand>
</feature>
<dbReference type="OrthoDB" id="9809354at2"/>
<comment type="similarity">
    <text evidence="3 9">Belongs to the peptidase M17 family.</text>
</comment>
<evidence type="ECO:0000256" key="5">
    <source>
        <dbReference type="ARBA" id="ARBA00022670"/>
    </source>
</evidence>
<dbReference type="Gene3D" id="3.40.220.10">
    <property type="entry name" value="Leucine Aminopeptidase, subunit E, domain 1"/>
    <property type="match status" value="1"/>
</dbReference>
<feature type="binding site" evidence="9">
    <location>
        <position position="266"/>
    </location>
    <ligand>
        <name>Mn(2+)</name>
        <dbReference type="ChEBI" id="CHEBI:29035"/>
        <label>2</label>
    </ligand>
</feature>
<proteinExistence type="inferred from homology"/>
<evidence type="ECO:0000256" key="7">
    <source>
        <dbReference type="ARBA" id="ARBA00022801"/>
    </source>
</evidence>
<dbReference type="PANTHER" id="PTHR11963">
    <property type="entry name" value="LEUCINE AMINOPEPTIDASE-RELATED"/>
    <property type="match status" value="1"/>
</dbReference>
<comment type="cofactor">
    <cofactor evidence="9">
        <name>Mn(2+)</name>
        <dbReference type="ChEBI" id="CHEBI:29035"/>
    </cofactor>
    <text evidence="9">Binds 2 manganese ions per subunit.</text>
</comment>
<evidence type="ECO:0000313" key="11">
    <source>
        <dbReference type="EMBL" id="VVN02917.1"/>
    </source>
</evidence>
<dbReference type="FunFam" id="3.40.630.10:FF:000004">
    <property type="entry name" value="Probable cytosol aminopeptidase"/>
    <property type="match status" value="1"/>
</dbReference>
<organism evidence="11 12">
    <name type="scientific">Pseudomonas fluorescens</name>
    <dbReference type="NCBI Taxonomy" id="294"/>
    <lineage>
        <taxon>Bacteria</taxon>
        <taxon>Pseudomonadati</taxon>
        <taxon>Pseudomonadota</taxon>
        <taxon>Gammaproteobacteria</taxon>
        <taxon>Pseudomonadales</taxon>
        <taxon>Pseudomonadaceae</taxon>
        <taxon>Pseudomonas</taxon>
    </lineage>
</organism>
<reference evidence="11 12" key="1">
    <citation type="submission" date="2019-09" db="EMBL/GenBank/DDBJ databases">
        <authorList>
            <person name="Chandra G."/>
            <person name="Truman W A."/>
        </authorList>
    </citation>
    <scope>NUCLEOTIDE SEQUENCE [LARGE SCALE GENOMIC DNA]</scope>
    <source>
        <strain evidence="11">PS631</strain>
    </source>
</reference>
<dbReference type="AlphaFoldDB" id="A0A5E6UBY0"/>
<comment type="catalytic activity">
    <reaction evidence="1 9">
        <text>Release of an N-terminal amino acid, Xaa-|-Yaa-, in which Xaa is preferably Leu, but may be other amino acids including Pro although not Arg or Lys, and Yaa may be Pro. Amino acid amides and methyl esters are also readily hydrolyzed, but rates on arylamides are exceedingly low.</text>
        <dbReference type="EC" id="3.4.11.1"/>
    </reaction>
</comment>
<comment type="subcellular location">
    <subcellularLocation>
        <location evidence="9">Cytoplasm</location>
    </subcellularLocation>
</comment>
<keyword evidence="8 9" id="KW-0464">Manganese</keyword>
<evidence type="ECO:0000256" key="3">
    <source>
        <dbReference type="ARBA" id="ARBA00009528"/>
    </source>
</evidence>
<dbReference type="InterPro" id="IPR008283">
    <property type="entry name" value="Peptidase_M17_N"/>
</dbReference>
<dbReference type="GO" id="GO:0070006">
    <property type="term" value="F:metalloaminopeptidase activity"/>
    <property type="evidence" value="ECO:0007669"/>
    <property type="project" value="InterPro"/>
</dbReference>
<evidence type="ECO:0000256" key="1">
    <source>
        <dbReference type="ARBA" id="ARBA00000135"/>
    </source>
</evidence>
<keyword evidence="6 9" id="KW-0479">Metal-binding</keyword>
<dbReference type="PANTHER" id="PTHR11963:SF23">
    <property type="entry name" value="CYTOSOL AMINOPEPTIDASE"/>
    <property type="match status" value="1"/>
</dbReference>
<evidence type="ECO:0000313" key="12">
    <source>
        <dbReference type="Proteomes" id="UP000399692"/>
    </source>
</evidence>
<feature type="binding site" evidence="9">
    <location>
        <position position="271"/>
    </location>
    <ligand>
        <name>Mn(2+)</name>
        <dbReference type="ChEBI" id="CHEBI:29035"/>
        <label>2</label>
    </ligand>
</feature>
<dbReference type="EMBL" id="CABVHF010000012">
    <property type="protein sequence ID" value="VVN02917.1"/>
    <property type="molecule type" value="Genomic_DNA"/>
</dbReference>
<dbReference type="Proteomes" id="UP000399692">
    <property type="component" value="Unassembled WGS sequence"/>
</dbReference>
<evidence type="ECO:0000256" key="4">
    <source>
        <dbReference type="ARBA" id="ARBA00022438"/>
    </source>
</evidence>
<feature type="binding site" evidence="9">
    <location>
        <position position="350"/>
    </location>
    <ligand>
        <name>Mn(2+)</name>
        <dbReference type="ChEBI" id="CHEBI:29035"/>
        <label>1</label>
    </ligand>
</feature>
<dbReference type="HAMAP" id="MF_00181">
    <property type="entry name" value="Cytosol_peptidase_M17"/>
    <property type="match status" value="1"/>
</dbReference>
<feature type="active site" evidence="9">
    <location>
        <position position="352"/>
    </location>
</feature>
<keyword evidence="4 9" id="KW-0031">Aminopeptidase</keyword>
<dbReference type="NCBIfam" id="NF002074">
    <property type="entry name" value="PRK00913.1-4"/>
    <property type="match status" value="1"/>
</dbReference>
<dbReference type="EC" id="3.4.11.10" evidence="9"/>
<feature type="active site" evidence="9">
    <location>
        <position position="278"/>
    </location>
</feature>
<dbReference type="InterPro" id="IPR043472">
    <property type="entry name" value="Macro_dom-like"/>
</dbReference>
<dbReference type="PROSITE" id="PS00631">
    <property type="entry name" value="CYTOSOL_AP"/>
    <property type="match status" value="1"/>
</dbReference>
<sequence length="496" mass="52451">MELVVKSVAAASVKTATLVLAVGEGRKLGEIAKAVDEASNGAISAVLKRGDLAGKSGQTLLLHGLAGLKAERVLLVGSGKDDLGDRSWRKLASAVAGVLKNLGGSDAVLALDDIAITGREGHYGKYRLLAESLLDGEYVFDRFKSQKAEPRALKKITLLADKAGLAEVERAVQHATAIASGMAFTRDLGNLPPNLCHPVFLAEQAKELGKTHKGLKVEVFDEKKIKELGMGAFYAVGQGSEQPPRLIVMQYQGGKKSEKPYVLVGKGITFDTGGISLKPGAGMDEMKYDMCGAASVFGTLRAVLELKLPINLVCILACAENMPSGNATRPGDIVTTMSGQTVEILNTDAEGRLVLCDALTYAERFKPQAVIDIATLTGACIVALGSHTTGMLGNNDELLGQLLDAGKRADDRAWQLPLFDEYQEQLDSPFADIANIGGPKAGTITAACFLSRFAKAYNWAHLDIAGTAWISGGKDKGATGRPVPMLTQYLLDRANA</sequence>
<feature type="binding site" evidence="9">
    <location>
        <position position="289"/>
    </location>
    <ligand>
        <name>Mn(2+)</name>
        <dbReference type="ChEBI" id="CHEBI:29035"/>
        <label>2</label>
    </ligand>
</feature>
<evidence type="ECO:0000256" key="8">
    <source>
        <dbReference type="ARBA" id="ARBA00023211"/>
    </source>
</evidence>
<dbReference type="Gene3D" id="3.40.630.10">
    <property type="entry name" value="Zn peptidases"/>
    <property type="match status" value="1"/>
</dbReference>
<dbReference type="GO" id="GO:0005737">
    <property type="term" value="C:cytoplasm"/>
    <property type="evidence" value="ECO:0007669"/>
    <property type="project" value="UniProtKB-SubCell"/>
</dbReference>
<protein>
    <recommendedName>
        <fullName evidence="9">Probable cytosol aminopeptidase</fullName>
        <ecNumber evidence="9">3.4.11.1</ecNumber>
    </recommendedName>
    <alternativeName>
        <fullName evidence="9">Leucine aminopeptidase</fullName>
        <shortName evidence="9">LAP</shortName>
        <ecNumber evidence="9">3.4.11.10</ecNumber>
    </alternativeName>
    <alternativeName>
        <fullName evidence="9">Leucyl aminopeptidase</fullName>
    </alternativeName>
</protein>
<keyword evidence="5 9" id="KW-0645">Protease</keyword>
<dbReference type="NCBIfam" id="NF002073">
    <property type="entry name" value="PRK00913.1-2"/>
    <property type="match status" value="1"/>
</dbReference>
<feature type="binding site" evidence="9">
    <location>
        <position position="271"/>
    </location>
    <ligand>
        <name>Mn(2+)</name>
        <dbReference type="ChEBI" id="CHEBI:29035"/>
        <label>1</label>
    </ligand>
</feature>
<name>A0A5E6UBY0_PSEFL</name>
<dbReference type="Pfam" id="PF00883">
    <property type="entry name" value="Peptidase_M17"/>
    <property type="match status" value="1"/>
</dbReference>
<dbReference type="SUPFAM" id="SSF52949">
    <property type="entry name" value="Macro domain-like"/>
    <property type="match status" value="1"/>
</dbReference>
<dbReference type="InterPro" id="IPR011356">
    <property type="entry name" value="Leucine_aapep/pepB"/>
</dbReference>
<evidence type="ECO:0000256" key="2">
    <source>
        <dbReference type="ARBA" id="ARBA00000967"/>
    </source>
</evidence>
<dbReference type="GO" id="GO:0030145">
    <property type="term" value="F:manganese ion binding"/>
    <property type="evidence" value="ECO:0007669"/>
    <property type="project" value="UniProtKB-UniRule"/>
</dbReference>
<feature type="binding site" evidence="9">
    <location>
        <position position="350"/>
    </location>
    <ligand>
        <name>Mn(2+)</name>
        <dbReference type="ChEBI" id="CHEBI:29035"/>
        <label>2</label>
    </ligand>
</feature>
<dbReference type="InterPro" id="IPR023042">
    <property type="entry name" value="Peptidase_M17_leu_NH2_pept"/>
</dbReference>
<dbReference type="NCBIfam" id="NF002083">
    <property type="entry name" value="PRK00913.3-5"/>
    <property type="match status" value="1"/>
</dbReference>
<comment type="catalytic activity">
    <reaction evidence="2 9">
        <text>Release of an N-terminal amino acid, preferentially leucine, but not glutamic or aspartic acids.</text>
        <dbReference type="EC" id="3.4.11.10"/>
    </reaction>
</comment>
<comment type="function">
    <text evidence="9">Presumably involved in the processing and regular turnover of intracellular proteins. Catalyzes the removal of unsubstituted N-terminal amino acids from various peptides.</text>
</comment>
<dbReference type="GO" id="GO:0006508">
    <property type="term" value="P:proteolysis"/>
    <property type="evidence" value="ECO:0007669"/>
    <property type="project" value="UniProtKB-KW"/>
</dbReference>
<dbReference type="InterPro" id="IPR000819">
    <property type="entry name" value="Peptidase_M17_C"/>
</dbReference>
<dbReference type="EC" id="3.4.11.1" evidence="9"/>
<dbReference type="Pfam" id="PF02789">
    <property type="entry name" value="Peptidase_M17_N"/>
    <property type="match status" value="1"/>
</dbReference>
<dbReference type="CDD" id="cd00433">
    <property type="entry name" value="Peptidase_M17"/>
    <property type="match status" value="1"/>
</dbReference>
<gene>
    <name evidence="9 11" type="primary">pepA</name>
    <name evidence="11" type="ORF">PS631_03449</name>
</gene>
<dbReference type="PRINTS" id="PR00481">
    <property type="entry name" value="LAMNOPPTDASE"/>
</dbReference>
<feature type="domain" description="Cytosol aminopeptidase" evidence="10">
    <location>
        <begin position="346"/>
        <end position="353"/>
    </location>
</feature>
<keyword evidence="9" id="KW-0963">Cytoplasm</keyword>
<evidence type="ECO:0000259" key="10">
    <source>
        <dbReference type="PROSITE" id="PS00631"/>
    </source>
</evidence>
<evidence type="ECO:0000256" key="6">
    <source>
        <dbReference type="ARBA" id="ARBA00022723"/>
    </source>
</evidence>
<dbReference type="RefSeq" id="WP_101316908.1">
    <property type="nucleotide sequence ID" value="NZ_CABVHF010000012.1"/>
</dbReference>
<dbReference type="SUPFAM" id="SSF53187">
    <property type="entry name" value="Zn-dependent exopeptidases"/>
    <property type="match status" value="1"/>
</dbReference>
<keyword evidence="7 9" id="KW-0378">Hydrolase</keyword>